<evidence type="ECO:0000313" key="2">
    <source>
        <dbReference type="EMBL" id="QBP31889.1"/>
    </source>
</evidence>
<dbReference type="EMBL" id="MK494122">
    <property type="protein sequence ID" value="QBP31889.1"/>
    <property type="molecule type" value="Genomic_DNA"/>
</dbReference>
<keyword evidence="3" id="KW-1185">Reference proteome</keyword>
<feature type="domain" description="Gp28/Gp37-like" evidence="1">
    <location>
        <begin position="61"/>
        <end position="557"/>
    </location>
</feature>
<name>A0A482JI40_9CAUD</name>
<dbReference type="KEGG" id="vg:60336223"/>
<gene>
    <name evidence="2" type="primary">19</name>
    <name evidence="2" type="ORF">SEA_GREASELIGHTNIN_19</name>
</gene>
<accession>A0A482JI40</accession>
<dbReference type="Pfam" id="PF14594">
    <property type="entry name" value="Sipho_Gp37"/>
    <property type="match status" value="1"/>
</dbReference>
<protein>
    <submittedName>
        <fullName evidence="2">Minor tail protein</fullName>
    </submittedName>
</protein>
<dbReference type="RefSeq" id="YP_009964507.1">
    <property type="nucleotide sequence ID" value="NC_051731.1"/>
</dbReference>
<reference evidence="2 3" key="1">
    <citation type="submission" date="2019-02" db="EMBL/GenBank/DDBJ databases">
        <authorList>
            <person name="Dunn K."/>
            <person name="Gucwa M."/>
            <person name="Mullan M."/>
            <person name="Nykyforuk J."/>
            <person name="Lewer O.J."/>
            <person name="Tobiason D.M."/>
            <person name="Garlena R.A."/>
            <person name="Russell D.A."/>
            <person name="Pope W.H."/>
            <person name="Jacobs-Sera D."/>
            <person name="Hatfull G.F."/>
        </authorList>
    </citation>
    <scope>NUCLEOTIDE SEQUENCE [LARGE SCALE GENOMIC DNA]</scope>
</reference>
<dbReference type="GeneID" id="60336223"/>
<proteinExistence type="predicted"/>
<organism evidence="2 3">
    <name type="scientific">Mycobacterium phage GreaseLightnin</name>
    <dbReference type="NCBI Taxonomy" id="2517951"/>
    <lineage>
        <taxon>Viruses</taxon>
        <taxon>Duplodnaviria</taxon>
        <taxon>Heunggongvirae</taxon>
        <taxon>Uroviricota</taxon>
        <taxon>Caudoviricetes</taxon>
        <taxon>Pclasvirinae</taxon>
        <taxon>Fishburnevirus</taxon>
        <taxon>Fishburnevirus greaselightnin</taxon>
    </lineage>
</organism>
<dbReference type="Proteomes" id="UP000295138">
    <property type="component" value="Segment"/>
</dbReference>
<dbReference type="InterPro" id="IPR029432">
    <property type="entry name" value="Gp28/Gp37-like_dom"/>
</dbReference>
<sequence>MARGGARLVPRVENIGDYLDLAEIQRKLLSHNPHEVMQAARQVAEVDANPPGEVSCTVRYNTYKLAGEASNRKSLTVSWPRLTVPTGKLVLDGDDGLADVVLNCHETVVPVVVDCGPLRWSGRIDVAHDKFGDPNEPDTIECELIHDKVWLTRVVAFPWWFMPLQWQGPPTRGVAFGNAISVIKYLFASQFMRVQLGLWEFVNNLLSLNLDWRAMFGSLLMQNPGEELDLRDIVQMATTPVYVVPSAGWNDTSPFISLNWRMDELLQLVTKTCEDNGLTIEVYLWEPGMPQPDPFAEATNLLRIPTIVVDVKDRMQVTGITGTAVDGLQRTFVDLLGSMFGEALKPFLDPNNEAAYAPDGVNIAPVLGVHAIKPWCVFNADHPRSGVRGVVSHHHPIAWRTITGGKSPAWLNSLVDATLAWLIDMITIVLGVTGVPGTILDGAFHDIAFAFQQTDNFDRRLKLGLYGLPEVFIPTGSGSYTLEAFFQQKSAQYDTRGYVSGQLIVDNCFPYELGRDTFPGALATFIRRGRVVTDFIENATLIENRGEATQLQFQIGDGKAEEAPAAKLQRRFGDLQAGVNIALMAS</sequence>
<evidence type="ECO:0000313" key="3">
    <source>
        <dbReference type="Proteomes" id="UP000295138"/>
    </source>
</evidence>
<evidence type="ECO:0000259" key="1">
    <source>
        <dbReference type="Pfam" id="PF14594"/>
    </source>
</evidence>